<feature type="chain" id="PRO_5034239648" description="DUF4625 domain-containing protein" evidence="1">
    <location>
        <begin position="19"/>
        <end position="270"/>
    </location>
</feature>
<keyword evidence="1" id="KW-0732">Signal</keyword>
<comment type="caution">
    <text evidence="2">The sequence shown here is derived from an EMBL/GenBank/DDBJ whole genome shotgun (WGS) entry which is preliminary data.</text>
</comment>
<evidence type="ECO:0000313" key="3">
    <source>
        <dbReference type="Proteomes" id="UP000614460"/>
    </source>
</evidence>
<evidence type="ECO:0008006" key="4">
    <source>
        <dbReference type="Google" id="ProtNLM"/>
    </source>
</evidence>
<proteinExistence type="predicted"/>
<protein>
    <recommendedName>
        <fullName evidence="4">DUF4625 domain-containing protein</fullName>
    </recommendedName>
</protein>
<sequence length="270" mass="29620">MRTIKSALAVLAATAVLASCNTPTKNQEGEVKDSTALADSVGAIAVNPLQHAKDFPGATLKISSLTSEKLGTDSAKITVKYDVQNFKLTEQTEHTHHMANSHDGQHIHFILDNTPYVALYKPEHTFTVPVNSEHYLMSFLSRSFHESLKTADASKLVKFKVEADGKITELPGPTEPSIFYSRPKGDYKGEETKSLLLDFFVSNATLGADNYKVKANINGQDFTLDQWVPYEILNLPLGEATVKLTLVDKDGNAVTGDNVSVERKINLLEK</sequence>
<feature type="signal peptide" evidence="1">
    <location>
        <begin position="1"/>
        <end position="18"/>
    </location>
</feature>
<dbReference type="Proteomes" id="UP000614460">
    <property type="component" value="Unassembled WGS sequence"/>
</dbReference>
<dbReference type="EMBL" id="BMKM01000006">
    <property type="protein sequence ID" value="GGE25884.1"/>
    <property type="molecule type" value="Genomic_DNA"/>
</dbReference>
<evidence type="ECO:0000313" key="2">
    <source>
        <dbReference type="EMBL" id="GGE25884.1"/>
    </source>
</evidence>
<dbReference type="AlphaFoldDB" id="A0A8H9G104"/>
<organism evidence="2 3">
    <name type="scientific">Sphingobacterium cellulitidis</name>
    <dbReference type="NCBI Taxonomy" id="1768011"/>
    <lineage>
        <taxon>Bacteria</taxon>
        <taxon>Pseudomonadati</taxon>
        <taxon>Bacteroidota</taxon>
        <taxon>Sphingobacteriia</taxon>
        <taxon>Sphingobacteriales</taxon>
        <taxon>Sphingobacteriaceae</taxon>
        <taxon>Sphingobacterium</taxon>
    </lineage>
</organism>
<reference evidence="2" key="1">
    <citation type="journal article" date="2014" name="Int. J. Syst. Evol. Microbiol.">
        <title>Complete genome sequence of Corynebacterium casei LMG S-19264T (=DSM 44701T), isolated from a smear-ripened cheese.</title>
        <authorList>
            <consortium name="US DOE Joint Genome Institute (JGI-PGF)"/>
            <person name="Walter F."/>
            <person name="Albersmeier A."/>
            <person name="Kalinowski J."/>
            <person name="Ruckert C."/>
        </authorList>
    </citation>
    <scope>NUCLEOTIDE SEQUENCE</scope>
    <source>
        <strain evidence="2">CGMCC 1.15966</strain>
    </source>
</reference>
<evidence type="ECO:0000256" key="1">
    <source>
        <dbReference type="SAM" id="SignalP"/>
    </source>
</evidence>
<gene>
    <name evidence="2" type="ORF">GCM10011516_24450</name>
</gene>
<name>A0A8H9G104_9SPHI</name>
<dbReference type="RefSeq" id="WP_094257846.1">
    <property type="nucleotide sequence ID" value="NZ_BMKM01000006.1"/>
</dbReference>
<keyword evidence="3" id="KW-1185">Reference proteome</keyword>
<dbReference type="PROSITE" id="PS51257">
    <property type="entry name" value="PROKAR_LIPOPROTEIN"/>
    <property type="match status" value="1"/>
</dbReference>
<reference evidence="2" key="2">
    <citation type="submission" date="2020-09" db="EMBL/GenBank/DDBJ databases">
        <authorList>
            <person name="Sun Q."/>
            <person name="Zhou Y."/>
        </authorList>
    </citation>
    <scope>NUCLEOTIDE SEQUENCE</scope>
    <source>
        <strain evidence="2">CGMCC 1.15966</strain>
    </source>
</reference>
<accession>A0A8H9G104</accession>